<evidence type="ECO:0000256" key="1">
    <source>
        <dbReference type="ARBA" id="ARBA00022741"/>
    </source>
</evidence>
<dbReference type="InterPro" id="IPR029493">
    <property type="entry name" value="RecD2-like_HHH"/>
</dbReference>
<dbReference type="InterPro" id="IPR027417">
    <property type="entry name" value="P-loop_NTPase"/>
</dbReference>
<dbReference type="GO" id="GO:0005524">
    <property type="term" value="F:ATP binding"/>
    <property type="evidence" value="ECO:0007669"/>
    <property type="project" value="UniProtKB-KW"/>
</dbReference>
<sequence length="734" mass="79712">MSSALTLRVQRVRSRSSRGATASCIAIGPEGRATPDAPRYAVAFPSRITPVEVLQGQWWRVVGDTKQVSYIIDGYQVQEDRLTAQAAELLRPSGEHIVQLLSTSPGFPGIGEVKARRLWEAFGEGLYSCLEEADDAALRAIVGPDLATVLISGWQQYGAADALQWFQQVSLELRLSRKVLAAYGRRAHLTIKEDPYRLLAFGMSWSAADTLAQQHFELPPDDPRRLSAAVEAVLYKAFDGGDTFCERSEVETSLSGLIAPSHVPVALTLAESNGIVGVRGDRLHAHGPYLIEQSVAEALNQRLGATLPLAERDEVDAVLASFEKEEAAAIGRVDFTLNAAQREAVHAAALNPLLLITGGAGVGKTTVLKAVGDLLDQCDRTTYLMALSGRAAKRMAEATKRPAMTIAGFLRNVAPEGLPENSVLVVDEASMLDILLAYRLLKAIPTSCRIILIGDPFQLPPVGPGLTLQALIPIERVPRVELTEVRRFGGDIARGAQEMRDGRWPTFSAGPQPALAFMPCAANDIPETVLRHYLADPKGTQILTFTREKGVASARILNELCQEAVGGDEPRLLVWNEDRSRQEDSGLRLGDSVLCVRNLWDLGLQNGSLGHLETIEKTPQPLFNAEGERTGVVLAWVRWDDGELRPVTEEVLDALELGYAVTVHKAQGSQFSRIIVPVSATRNLDRTMLYTAVTRATTQVLLIGDPEAGRRAVEAPRHASRRKVTLTDLLAGAC</sequence>
<keyword evidence="1" id="KW-0547">Nucleotide-binding</keyword>
<dbReference type="Pfam" id="PF13538">
    <property type="entry name" value="UvrD_C_2"/>
    <property type="match status" value="1"/>
</dbReference>
<dbReference type="Gene3D" id="3.40.50.300">
    <property type="entry name" value="P-loop containing nucleotide triphosphate hydrolases"/>
    <property type="match status" value="2"/>
</dbReference>
<dbReference type="PANTHER" id="PTHR43788:SF6">
    <property type="entry name" value="DNA HELICASE B"/>
    <property type="match status" value="1"/>
</dbReference>
<dbReference type="SMART" id="SM00382">
    <property type="entry name" value="AAA"/>
    <property type="match status" value="1"/>
</dbReference>
<keyword evidence="5" id="KW-1185">Reference proteome</keyword>
<dbReference type="Gene3D" id="1.10.10.2220">
    <property type="match status" value="1"/>
</dbReference>
<keyword evidence="2" id="KW-0067">ATP-binding</keyword>
<evidence type="ECO:0000313" key="4">
    <source>
        <dbReference type="EMBL" id="MPR28663.1"/>
    </source>
</evidence>
<evidence type="ECO:0000256" key="2">
    <source>
        <dbReference type="ARBA" id="ARBA00022840"/>
    </source>
</evidence>
<evidence type="ECO:0000313" key="5">
    <source>
        <dbReference type="Proteomes" id="UP000403266"/>
    </source>
</evidence>
<dbReference type="InterPro" id="IPR027785">
    <property type="entry name" value="UvrD-like_helicase_C"/>
</dbReference>
<dbReference type="OrthoDB" id="1826980at2"/>
<dbReference type="Pfam" id="PF14490">
    <property type="entry name" value="HHH_RecD2"/>
    <property type="match status" value="1"/>
</dbReference>
<name>A0A5N7MP18_9HYPH</name>
<dbReference type="InterPro" id="IPR003593">
    <property type="entry name" value="AAA+_ATPase"/>
</dbReference>
<organism evidence="4 5">
    <name type="scientific">Microvirga tunisiensis</name>
    <dbReference type="NCBI Taxonomy" id="2108360"/>
    <lineage>
        <taxon>Bacteria</taxon>
        <taxon>Pseudomonadati</taxon>
        <taxon>Pseudomonadota</taxon>
        <taxon>Alphaproteobacteria</taxon>
        <taxon>Hyphomicrobiales</taxon>
        <taxon>Methylobacteriaceae</taxon>
        <taxon>Microvirga</taxon>
    </lineage>
</organism>
<gene>
    <name evidence="4" type="ORF">FS320_26850</name>
</gene>
<dbReference type="AlphaFoldDB" id="A0A5N7MP18"/>
<comment type="caution">
    <text evidence="4">The sequence shown here is derived from an EMBL/GenBank/DDBJ whole genome shotgun (WGS) entry which is preliminary data.</text>
</comment>
<dbReference type="EMBL" id="VOSK01000162">
    <property type="protein sequence ID" value="MPR28663.1"/>
    <property type="molecule type" value="Genomic_DNA"/>
</dbReference>
<accession>A0A5N7MP18</accession>
<reference evidence="4 5" key="1">
    <citation type="journal article" date="2019" name="Syst. Appl. Microbiol.">
        <title>Microvirga tunisiensis sp. nov., a root nodule symbiotic bacterium isolated from Lupinus micranthus and L. luteus grown in Northern Tunisia.</title>
        <authorList>
            <person name="Msaddak A."/>
            <person name="Rejili M."/>
            <person name="Duran D."/>
            <person name="Mars M."/>
            <person name="Palacios J.M."/>
            <person name="Ruiz-Argueso T."/>
            <person name="Rey L."/>
            <person name="Imperial J."/>
        </authorList>
    </citation>
    <scope>NUCLEOTIDE SEQUENCE [LARGE SCALE GENOMIC DNA]</scope>
    <source>
        <strain evidence="4 5">Lmie10</strain>
    </source>
</reference>
<dbReference type="SUPFAM" id="SSF52540">
    <property type="entry name" value="P-loop containing nucleoside triphosphate hydrolases"/>
    <property type="match status" value="2"/>
</dbReference>
<dbReference type="CDD" id="cd18809">
    <property type="entry name" value="SF1_C_RecD"/>
    <property type="match status" value="1"/>
</dbReference>
<proteinExistence type="predicted"/>
<dbReference type="InterPro" id="IPR050534">
    <property type="entry name" value="Coronavir_polyprotein_1ab"/>
</dbReference>
<feature type="domain" description="AAA+ ATPase" evidence="3">
    <location>
        <begin position="350"/>
        <end position="457"/>
    </location>
</feature>
<dbReference type="Pfam" id="PF13604">
    <property type="entry name" value="AAA_30"/>
    <property type="match status" value="1"/>
</dbReference>
<dbReference type="Proteomes" id="UP000403266">
    <property type="component" value="Unassembled WGS sequence"/>
</dbReference>
<dbReference type="CDD" id="cd17933">
    <property type="entry name" value="DEXSc_RecD-like"/>
    <property type="match status" value="1"/>
</dbReference>
<dbReference type="PANTHER" id="PTHR43788">
    <property type="entry name" value="DNA2/NAM7 HELICASE FAMILY MEMBER"/>
    <property type="match status" value="1"/>
</dbReference>
<protein>
    <submittedName>
        <fullName evidence="4">AAA family ATPase</fullName>
    </submittedName>
</protein>
<dbReference type="GO" id="GO:0003678">
    <property type="term" value="F:DNA helicase activity"/>
    <property type="evidence" value="ECO:0007669"/>
    <property type="project" value="UniProtKB-ARBA"/>
</dbReference>
<dbReference type="Gene3D" id="2.30.30.940">
    <property type="match status" value="1"/>
</dbReference>
<evidence type="ECO:0000259" key="3">
    <source>
        <dbReference type="SMART" id="SM00382"/>
    </source>
</evidence>